<accession>A0A7J5AK26</accession>
<evidence type="ECO:0000313" key="2">
    <source>
        <dbReference type="Proteomes" id="UP000490922"/>
    </source>
</evidence>
<dbReference type="InterPro" id="IPR018490">
    <property type="entry name" value="cNMP-bd_dom_sf"/>
</dbReference>
<name>A0A7J5AK26_9FLAO</name>
<dbReference type="EMBL" id="WAEM01000001">
    <property type="protein sequence ID" value="KAB1157778.1"/>
    <property type="molecule type" value="Genomic_DNA"/>
</dbReference>
<sequence length="189" mass="22289">MEELYKYLNQITPISDKTWALMKDIFIKKELKKFDYFCNVDKVATKIAFLQEGIVRSFYTSREGQEFNKNFFVSPAFIGAYSSLITQTPNKLAQQVLTNCTIWETDYAVIKQLYDICPDLERLGRLIAEHYFVEKEMREVNLLMLEAKEYYKIFQQQYPTLEQQIPQYHIASFLGVSATQLSRIRAEKT</sequence>
<protein>
    <submittedName>
        <fullName evidence="1">Crp/Fnr family transcriptional regulator</fullName>
    </submittedName>
</protein>
<dbReference type="Proteomes" id="UP000490922">
    <property type="component" value="Unassembled WGS sequence"/>
</dbReference>
<evidence type="ECO:0000313" key="1">
    <source>
        <dbReference type="EMBL" id="KAB1157778.1"/>
    </source>
</evidence>
<dbReference type="InterPro" id="IPR014710">
    <property type="entry name" value="RmlC-like_jellyroll"/>
</dbReference>
<gene>
    <name evidence="1" type="ORF">F6464_01460</name>
</gene>
<comment type="caution">
    <text evidence="1">The sequence shown here is derived from an EMBL/GenBank/DDBJ whole genome shotgun (WGS) entry which is preliminary data.</text>
</comment>
<reference evidence="1 2" key="1">
    <citation type="submission" date="2019-09" db="EMBL/GenBank/DDBJ databases">
        <title>Flavobacterium sp. nov., isolated from glacier ice.</title>
        <authorList>
            <person name="Liu Q."/>
        </authorList>
    </citation>
    <scope>NUCLEOTIDE SEQUENCE [LARGE SCALE GENOMIC DNA]</scope>
    <source>
        <strain evidence="1 2">NBRC 112527</strain>
    </source>
</reference>
<dbReference type="OrthoDB" id="663011at2"/>
<keyword evidence="2" id="KW-1185">Reference proteome</keyword>
<dbReference type="AlphaFoldDB" id="A0A7J5AK26"/>
<organism evidence="1 2">
    <name type="scientific">Flavobacterium luteum</name>
    <dbReference type="NCBI Taxonomy" id="2026654"/>
    <lineage>
        <taxon>Bacteria</taxon>
        <taxon>Pseudomonadati</taxon>
        <taxon>Bacteroidota</taxon>
        <taxon>Flavobacteriia</taxon>
        <taxon>Flavobacteriales</taxon>
        <taxon>Flavobacteriaceae</taxon>
        <taxon>Flavobacterium</taxon>
    </lineage>
</organism>
<dbReference type="SUPFAM" id="SSF51206">
    <property type="entry name" value="cAMP-binding domain-like"/>
    <property type="match status" value="1"/>
</dbReference>
<proteinExistence type="predicted"/>
<dbReference type="RefSeq" id="WP_151105971.1">
    <property type="nucleotide sequence ID" value="NZ_WAEM01000001.1"/>
</dbReference>
<dbReference type="Gene3D" id="2.60.120.10">
    <property type="entry name" value="Jelly Rolls"/>
    <property type="match status" value="1"/>
</dbReference>